<dbReference type="AlphaFoldDB" id="A0A4P7NDN4"/>
<evidence type="ECO:0000256" key="5">
    <source>
        <dbReference type="ARBA" id="ARBA00022741"/>
    </source>
</evidence>
<dbReference type="InterPro" id="IPR018234">
    <property type="entry name" value="GTP_CycHdrlase_I_CS"/>
</dbReference>
<dbReference type="Gene3D" id="1.10.286.10">
    <property type="match status" value="1"/>
</dbReference>
<evidence type="ECO:0000256" key="2">
    <source>
        <dbReference type="ARBA" id="ARBA00008085"/>
    </source>
</evidence>
<dbReference type="GO" id="GO:0046654">
    <property type="term" value="P:tetrahydrofolate biosynthetic process"/>
    <property type="evidence" value="ECO:0007669"/>
    <property type="project" value="InterPro"/>
</dbReference>
<evidence type="ECO:0000256" key="11">
    <source>
        <dbReference type="SAM" id="MobiDB-lite"/>
    </source>
</evidence>
<feature type="compositionally biased region" description="Polar residues" evidence="11">
    <location>
        <begin position="1"/>
        <end position="19"/>
    </location>
</feature>
<dbReference type="NCBIfam" id="TIGR00063">
    <property type="entry name" value="folE"/>
    <property type="match status" value="1"/>
</dbReference>
<dbReference type="InterPro" id="IPR020602">
    <property type="entry name" value="GTP_CycHdrlase_I_dom"/>
</dbReference>
<dbReference type="GO" id="GO:0006729">
    <property type="term" value="P:tetrahydrobiopterin biosynthetic process"/>
    <property type="evidence" value="ECO:0007669"/>
    <property type="project" value="TreeGrafter"/>
</dbReference>
<dbReference type="UniPathway" id="UPA00848">
    <property type="reaction ID" value="UER00151"/>
</dbReference>
<evidence type="ECO:0000259" key="12">
    <source>
        <dbReference type="Pfam" id="PF01227"/>
    </source>
</evidence>
<dbReference type="EMBL" id="CP034206">
    <property type="protein sequence ID" value="QBZ59370.1"/>
    <property type="molecule type" value="Genomic_DNA"/>
</dbReference>
<evidence type="ECO:0000256" key="9">
    <source>
        <dbReference type="ARBA" id="ARBA00030854"/>
    </source>
</evidence>
<dbReference type="InterPro" id="IPR043134">
    <property type="entry name" value="GTP-CH-I_N"/>
</dbReference>
<name>A0A4P7NDN4_PYROR</name>
<dbReference type="PANTHER" id="PTHR11109">
    <property type="entry name" value="GTP CYCLOHYDROLASE I"/>
    <property type="match status" value="1"/>
</dbReference>
<dbReference type="GO" id="GO:0003934">
    <property type="term" value="F:GTP cyclohydrolase I activity"/>
    <property type="evidence" value="ECO:0007669"/>
    <property type="project" value="UniProtKB-EC"/>
</dbReference>
<evidence type="ECO:0000256" key="10">
    <source>
        <dbReference type="ARBA" id="ARBA00055676"/>
    </source>
</evidence>
<dbReference type="NCBIfam" id="NF006826">
    <property type="entry name" value="PRK09347.1-3"/>
    <property type="match status" value="1"/>
</dbReference>
<evidence type="ECO:0000256" key="7">
    <source>
        <dbReference type="ARBA" id="ARBA00022909"/>
    </source>
</evidence>
<dbReference type="InterPro" id="IPR043133">
    <property type="entry name" value="GTP-CH-I_C/QueF"/>
</dbReference>
<dbReference type="GO" id="GO:0008270">
    <property type="term" value="F:zinc ion binding"/>
    <property type="evidence" value="ECO:0007669"/>
    <property type="project" value="TreeGrafter"/>
</dbReference>
<keyword evidence="5" id="KW-0547">Nucleotide-binding</keyword>
<evidence type="ECO:0000256" key="1">
    <source>
        <dbReference type="ARBA" id="ARBA00005080"/>
    </source>
</evidence>
<dbReference type="Gene3D" id="3.30.1130.10">
    <property type="match status" value="1"/>
</dbReference>
<sequence length="271" mass="29060">MDKSTTSGGPTLVATSLASTDAAAPESSPLRLSSTGQSSAHDVCNQVFWQAVSSSIPAPQPDSSRVADEKAPSLSKVNIAAAAREIICAVGEDPAREGLAETPNRYAEALQFFTQGYSKNIHEVSNDAIFSIDSRELVIVRDIDIFSIGNGETVKNKAPADAVYNGAKMHIGYVPNGRVLGLSKLPRIAEVYARRLQIQERLTKQVGEAINEVLSPLGVAVVLECTHMCMVMRGVQKTGTVTLTQSMTGLLKDDLNEQNKFYTLLSHGQRG</sequence>
<proteinExistence type="inferred from homology"/>
<dbReference type="NCBIfam" id="NF006825">
    <property type="entry name" value="PRK09347.1-2"/>
    <property type="match status" value="1"/>
</dbReference>
<evidence type="ECO:0000313" key="13">
    <source>
        <dbReference type="EMBL" id="QBZ59370.1"/>
    </source>
</evidence>
<dbReference type="GO" id="GO:0046656">
    <property type="term" value="P:folic acid biosynthetic process"/>
    <property type="evidence" value="ECO:0007669"/>
    <property type="project" value="UniProtKB-KW"/>
</dbReference>
<dbReference type="GO" id="GO:0005525">
    <property type="term" value="F:GTP binding"/>
    <property type="evidence" value="ECO:0007669"/>
    <property type="project" value="UniProtKB-KW"/>
</dbReference>
<dbReference type="Proteomes" id="UP000294847">
    <property type="component" value="Chromosome 3"/>
</dbReference>
<comment type="similarity">
    <text evidence="2">Belongs to the GTP cyclohydrolase I family.</text>
</comment>
<feature type="domain" description="GTP cyclohydrolase I" evidence="12">
    <location>
        <begin position="80"/>
        <end position="265"/>
    </location>
</feature>
<evidence type="ECO:0000313" key="14">
    <source>
        <dbReference type="Proteomes" id="UP000294847"/>
    </source>
</evidence>
<dbReference type="PROSITE" id="PS00860">
    <property type="entry name" value="GTP_CYCLOHYDROL_1_2"/>
    <property type="match status" value="1"/>
</dbReference>
<evidence type="ECO:0000256" key="6">
    <source>
        <dbReference type="ARBA" id="ARBA00022801"/>
    </source>
</evidence>
<evidence type="ECO:0000256" key="3">
    <source>
        <dbReference type="ARBA" id="ARBA00012715"/>
    </source>
</evidence>
<dbReference type="HAMAP" id="MF_00223">
    <property type="entry name" value="FolE"/>
    <property type="match status" value="1"/>
</dbReference>
<evidence type="ECO:0000256" key="4">
    <source>
        <dbReference type="ARBA" id="ARBA00017272"/>
    </source>
</evidence>
<dbReference type="InterPro" id="IPR001474">
    <property type="entry name" value="GTP_CycHdrlase_I"/>
</dbReference>
<protein>
    <recommendedName>
        <fullName evidence="4">GTP cyclohydrolase 1</fullName>
        <ecNumber evidence="3">3.5.4.16</ecNumber>
    </recommendedName>
    <alternativeName>
        <fullName evidence="9">GTP cyclohydrolase I</fullName>
    </alternativeName>
</protein>
<dbReference type="EC" id="3.5.4.16" evidence="3"/>
<organism evidence="13 14">
    <name type="scientific">Pyricularia oryzae</name>
    <name type="common">Rice blast fungus</name>
    <name type="synonym">Magnaporthe oryzae</name>
    <dbReference type="NCBI Taxonomy" id="318829"/>
    <lineage>
        <taxon>Eukaryota</taxon>
        <taxon>Fungi</taxon>
        <taxon>Dikarya</taxon>
        <taxon>Ascomycota</taxon>
        <taxon>Pezizomycotina</taxon>
        <taxon>Sordariomycetes</taxon>
        <taxon>Sordariomycetidae</taxon>
        <taxon>Magnaporthales</taxon>
        <taxon>Pyriculariaceae</taxon>
        <taxon>Pyricularia</taxon>
    </lineage>
</organism>
<dbReference type="SUPFAM" id="SSF55620">
    <property type="entry name" value="Tetrahydrobiopterin biosynthesis enzymes-like"/>
    <property type="match status" value="1"/>
</dbReference>
<gene>
    <name evidence="13" type="ORF">PoMZ_04331</name>
</gene>
<dbReference type="PANTHER" id="PTHR11109:SF7">
    <property type="entry name" value="GTP CYCLOHYDROLASE 1"/>
    <property type="match status" value="1"/>
</dbReference>
<comment type="function">
    <text evidence="10">GTP cyclohydrolase 1 is the first enzyme in the biosynthetic pathway leading to folic acid.</text>
</comment>
<keyword evidence="8" id="KW-0342">GTP-binding</keyword>
<reference evidence="13 14" key="1">
    <citation type="journal article" date="2019" name="Mol. Biol. Evol.">
        <title>Blast fungal genomes show frequent chromosomal changes, gene gains and losses, and effector gene turnover.</title>
        <authorList>
            <person name="Gomez Luciano L.B."/>
            <person name="Jason Tsai I."/>
            <person name="Chuma I."/>
            <person name="Tosa Y."/>
            <person name="Chen Y.H."/>
            <person name="Li J.Y."/>
            <person name="Li M.Y."/>
            <person name="Jade Lu M.Y."/>
            <person name="Nakayashiki H."/>
            <person name="Li W.H."/>
        </authorList>
    </citation>
    <scope>NUCLEOTIDE SEQUENCE [LARGE SCALE GENOMIC DNA]</scope>
    <source>
        <strain evidence="13">MZ5-1-6</strain>
    </source>
</reference>
<dbReference type="Pfam" id="PF01227">
    <property type="entry name" value="GTP_cyclohydroI"/>
    <property type="match status" value="1"/>
</dbReference>
<keyword evidence="6" id="KW-0378">Hydrolase</keyword>
<accession>A0A4P7NDN4</accession>
<dbReference type="GO" id="GO:0005737">
    <property type="term" value="C:cytoplasm"/>
    <property type="evidence" value="ECO:0007669"/>
    <property type="project" value="TreeGrafter"/>
</dbReference>
<dbReference type="FunFam" id="3.30.1130.10:FF:000012">
    <property type="entry name" value="GTP cyclohydrolase 1"/>
    <property type="match status" value="1"/>
</dbReference>
<feature type="region of interest" description="Disordered" evidence="11">
    <location>
        <begin position="1"/>
        <end position="37"/>
    </location>
</feature>
<evidence type="ECO:0000256" key="8">
    <source>
        <dbReference type="ARBA" id="ARBA00023134"/>
    </source>
</evidence>
<comment type="pathway">
    <text evidence="1">Cofactor biosynthesis; 7,8-dihydroneopterin triphosphate biosynthesis; 7,8-dihydroneopterin triphosphate from GTP: step 1/1.</text>
</comment>
<keyword evidence="7" id="KW-0289">Folate biosynthesis</keyword>